<dbReference type="Proteomes" id="UP000473325">
    <property type="component" value="Unassembled WGS sequence"/>
</dbReference>
<proteinExistence type="predicted"/>
<dbReference type="InterPro" id="IPR021449">
    <property type="entry name" value="DUF3099"/>
</dbReference>
<evidence type="ECO:0000313" key="3">
    <source>
        <dbReference type="Proteomes" id="UP000473325"/>
    </source>
</evidence>
<accession>A0A6L7F114</accession>
<protein>
    <submittedName>
        <fullName evidence="2">DUF3099 domain-containing protein</fullName>
    </submittedName>
</protein>
<name>A0A6L7F114_9ACTN</name>
<organism evidence="2 3">
    <name type="scientific">Nocardioides flavescens</name>
    <dbReference type="NCBI Taxonomy" id="2691959"/>
    <lineage>
        <taxon>Bacteria</taxon>
        <taxon>Bacillati</taxon>
        <taxon>Actinomycetota</taxon>
        <taxon>Actinomycetes</taxon>
        <taxon>Propionibacteriales</taxon>
        <taxon>Nocardioidaceae</taxon>
        <taxon>Nocardioides</taxon>
    </lineage>
</organism>
<keyword evidence="1" id="KW-1133">Transmembrane helix</keyword>
<dbReference type="AlphaFoldDB" id="A0A6L7F114"/>
<feature type="transmembrane region" description="Helical" evidence="1">
    <location>
        <begin position="75"/>
        <end position="99"/>
    </location>
</feature>
<feature type="transmembrane region" description="Helical" evidence="1">
    <location>
        <begin position="50"/>
        <end position="69"/>
    </location>
</feature>
<dbReference type="EMBL" id="WUEK01000009">
    <property type="protein sequence ID" value="MXG90955.1"/>
    <property type="molecule type" value="Genomic_DNA"/>
</dbReference>
<reference evidence="2 3" key="1">
    <citation type="submission" date="2019-12" db="EMBL/GenBank/DDBJ databases">
        <authorList>
            <person name="Kun Z."/>
        </authorList>
    </citation>
    <scope>NUCLEOTIDE SEQUENCE [LARGE SCALE GENOMIC DNA]</scope>
    <source>
        <strain evidence="2 3">YIM 123512</strain>
    </source>
</reference>
<gene>
    <name evidence="2" type="ORF">GRQ65_15505</name>
</gene>
<keyword evidence="1" id="KW-0812">Transmembrane</keyword>
<keyword evidence="3" id="KW-1185">Reference proteome</keyword>
<comment type="caution">
    <text evidence="2">The sequence shown here is derived from an EMBL/GenBank/DDBJ whole genome shotgun (WGS) entry which is preliminary data.</text>
</comment>
<evidence type="ECO:0000313" key="2">
    <source>
        <dbReference type="EMBL" id="MXG90955.1"/>
    </source>
</evidence>
<dbReference type="Pfam" id="PF11298">
    <property type="entry name" value="DUF3099"/>
    <property type="match status" value="1"/>
</dbReference>
<evidence type="ECO:0000256" key="1">
    <source>
        <dbReference type="SAM" id="Phobius"/>
    </source>
</evidence>
<sequence length="121" mass="12809">MPRWVSTSTAGTAFIASRVPGATWSAATVGLSITSPPYGGGVQRRTRRRAYAALMGTCVVLIVLAWNVVRLWSTGAAVAMSIVAALMPPVAAIVANLGALDDTDLPRERAPRPRLPRDPDR</sequence>
<keyword evidence="1" id="KW-0472">Membrane</keyword>